<dbReference type="AlphaFoldDB" id="A0A072UE23"/>
<name>A0A072UE23_MEDTR</name>
<protein>
    <submittedName>
        <fullName evidence="1 2">Uncharacterized protein</fullName>
    </submittedName>
</protein>
<gene>
    <name evidence="1" type="ordered locus">MTR_5g059573</name>
</gene>
<accession>A0A072UE23</accession>
<keyword evidence="3" id="KW-1185">Reference proteome</keyword>
<reference evidence="1 3" key="2">
    <citation type="journal article" date="2014" name="BMC Genomics">
        <title>An improved genome release (version Mt4.0) for the model legume Medicago truncatula.</title>
        <authorList>
            <person name="Tang H."/>
            <person name="Krishnakumar V."/>
            <person name="Bidwell S."/>
            <person name="Rosen B."/>
            <person name="Chan A."/>
            <person name="Zhou S."/>
            <person name="Gentzbittel L."/>
            <person name="Childs K.L."/>
            <person name="Yandell M."/>
            <person name="Gundlach H."/>
            <person name="Mayer K.F."/>
            <person name="Schwartz D.C."/>
            <person name="Town C.D."/>
        </authorList>
    </citation>
    <scope>GENOME REANNOTATION</scope>
    <source>
        <strain evidence="1">A17</strain>
        <strain evidence="2 3">cv. Jemalong A17</strain>
    </source>
</reference>
<dbReference type="Proteomes" id="UP000002051">
    <property type="component" value="Chromosome 5"/>
</dbReference>
<reference evidence="1 3" key="1">
    <citation type="journal article" date="2011" name="Nature">
        <title>The Medicago genome provides insight into the evolution of rhizobial symbioses.</title>
        <authorList>
            <person name="Young N.D."/>
            <person name="Debelle F."/>
            <person name="Oldroyd G.E."/>
            <person name="Geurts R."/>
            <person name="Cannon S.B."/>
            <person name="Udvardi M.K."/>
            <person name="Benedito V.A."/>
            <person name="Mayer K.F."/>
            <person name="Gouzy J."/>
            <person name="Schoof H."/>
            <person name="Van de Peer Y."/>
            <person name="Proost S."/>
            <person name="Cook D.R."/>
            <person name="Meyers B.C."/>
            <person name="Spannagl M."/>
            <person name="Cheung F."/>
            <person name="De Mita S."/>
            <person name="Krishnakumar V."/>
            <person name="Gundlach H."/>
            <person name="Zhou S."/>
            <person name="Mudge J."/>
            <person name="Bharti A.K."/>
            <person name="Murray J.D."/>
            <person name="Naoumkina M.A."/>
            <person name="Rosen B."/>
            <person name="Silverstein K.A."/>
            <person name="Tang H."/>
            <person name="Rombauts S."/>
            <person name="Zhao P.X."/>
            <person name="Zhou P."/>
            <person name="Barbe V."/>
            <person name="Bardou P."/>
            <person name="Bechner M."/>
            <person name="Bellec A."/>
            <person name="Berger A."/>
            <person name="Berges H."/>
            <person name="Bidwell S."/>
            <person name="Bisseling T."/>
            <person name="Choisne N."/>
            <person name="Couloux A."/>
            <person name="Denny R."/>
            <person name="Deshpande S."/>
            <person name="Dai X."/>
            <person name="Doyle J.J."/>
            <person name="Dudez A.M."/>
            <person name="Farmer A.D."/>
            <person name="Fouteau S."/>
            <person name="Franken C."/>
            <person name="Gibelin C."/>
            <person name="Gish J."/>
            <person name="Goldstein S."/>
            <person name="Gonzalez A.J."/>
            <person name="Green P.J."/>
            <person name="Hallab A."/>
            <person name="Hartog M."/>
            <person name="Hua A."/>
            <person name="Humphray S.J."/>
            <person name="Jeong D.H."/>
            <person name="Jing Y."/>
            <person name="Jocker A."/>
            <person name="Kenton S.M."/>
            <person name="Kim D.J."/>
            <person name="Klee K."/>
            <person name="Lai H."/>
            <person name="Lang C."/>
            <person name="Lin S."/>
            <person name="Macmil S.L."/>
            <person name="Magdelenat G."/>
            <person name="Matthews L."/>
            <person name="McCorrison J."/>
            <person name="Monaghan E.L."/>
            <person name="Mun J.H."/>
            <person name="Najar F.Z."/>
            <person name="Nicholson C."/>
            <person name="Noirot C."/>
            <person name="O'Bleness M."/>
            <person name="Paule C.R."/>
            <person name="Poulain J."/>
            <person name="Prion F."/>
            <person name="Qin B."/>
            <person name="Qu C."/>
            <person name="Retzel E.F."/>
            <person name="Riddle C."/>
            <person name="Sallet E."/>
            <person name="Samain S."/>
            <person name="Samson N."/>
            <person name="Sanders I."/>
            <person name="Saurat O."/>
            <person name="Scarpelli C."/>
            <person name="Schiex T."/>
            <person name="Segurens B."/>
            <person name="Severin A.J."/>
            <person name="Sherrier D.J."/>
            <person name="Shi R."/>
            <person name="Sims S."/>
            <person name="Singer S.R."/>
            <person name="Sinharoy S."/>
            <person name="Sterck L."/>
            <person name="Viollet A."/>
            <person name="Wang B.B."/>
            <person name="Wang K."/>
            <person name="Wang M."/>
            <person name="Wang X."/>
            <person name="Warfsmann J."/>
            <person name="Weissenbach J."/>
            <person name="White D.D."/>
            <person name="White J.D."/>
            <person name="Wiley G.B."/>
            <person name="Wincker P."/>
            <person name="Xing Y."/>
            <person name="Yang L."/>
            <person name="Yao Z."/>
            <person name="Ying F."/>
            <person name="Zhai J."/>
            <person name="Zhou L."/>
            <person name="Zuber A."/>
            <person name="Denarie J."/>
            <person name="Dixon R.A."/>
            <person name="May G.D."/>
            <person name="Schwartz D.C."/>
            <person name="Rogers J."/>
            <person name="Quetier F."/>
            <person name="Town C.D."/>
            <person name="Roe B.A."/>
        </authorList>
    </citation>
    <scope>NUCLEOTIDE SEQUENCE [LARGE SCALE GENOMIC DNA]</scope>
    <source>
        <strain evidence="1">A17</strain>
        <strain evidence="2 3">cv. Jemalong A17</strain>
    </source>
</reference>
<evidence type="ECO:0000313" key="3">
    <source>
        <dbReference type="Proteomes" id="UP000002051"/>
    </source>
</evidence>
<reference evidence="2" key="3">
    <citation type="submission" date="2015-04" db="UniProtKB">
        <authorList>
            <consortium name="EnsemblPlants"/>
        </authorList>
    </citation>
    <scope>IDENTIFICATION</scope>
    <source>
        <strain evidence="2">cv. Jemalong A17</strain>
    </source>
</reference>
<dbReference type="EMBL" id="CM001221">
    <property type="protein sequence ID" value="KEH28039.1"/>
    <property type="molecule type" value="Genomic_DNA"/>
</dbReference>
<evidence type="ECO:0000313" key="1">
    <source>
        <dbReference type="EMBL" id="KEH28039.1"/>
    </source>
</evidence>
<dbReference type="EnsemblPlants" id="KEH28039">
    <property type="protein sequence ID" value="KEH28039"/>
    <property type="gene ID" value="MTR_5g059573"/>
</dbReference>
<evidence type="ECO:0000313" key="2">
    <source>
        <dbReference type="EnsemblPlants" id="KEH28039"/>
    </source>
</evidence>
<proteinExistence type="predicted"/>
<organism evidence="1 3">
    <name type="scientific">Medicago truncatula</name>
    <name type="common">Barrel medic</name>
    <name type="synonym">Medicago tribuloides</name>
    <dbReference type="NCBI Taxonomy" id="3880"/>
    <lineage>
        <taxon>Eukaryota</taxon>
        <taxon>Viridiplantae</taxon>
        <taxon>Streptophyta</taxon>
        <taxon>Embryophyta</taxon>
        <taxon>Tracheophyta</taxon>
        <taxon>Spermatophyta</taxon>
        <taxon>Magnoliopsida</taxon>
        <taxon>eudicotyledons</taxon>
        <taxon>Gunneridae</taxon>
        <taxon>Pentapetalae</taxon>
        <taxon>rosids</taxon>
        <taxon>fabids</taxon>
        <taxon>Fabales</taxon>
        <taxon>Fabaceae</taxon>
        <taxon>Papilionoideae</taxon>
        <taxon>50 kb inversion clade</taxon>
        <taxon>NPAAA clade</taxon>
        <taxon>Hologalegina</taxon>
        <taxon>IRL clade</taxon>
        <taxon>Trifolieae</taxon>
        <taxon>Medicago</taxon>
    </lineage>
</organism>
<sequence>MTYDSNDHQSPIDNAFHMVSYIHSYPNSSNSINHGHQEVPDVQIGPLVYEAKVRKWLNFHKISVRPPWSNFIITQKPKIIFTSIKSHWKANKIIYNFHVYTKTQFKAETCEKDART</sequence>
<dbReference type="HOGENOM" id="CLU_2100516_0_0_1"/>